<dbReference type="Pfam" id="PF00069">
    <property type="entry name" value="Pkinase"/>
    <property type="match status" value="1"/>
</dbReference>
<dbReference type="OrthoDB" id="636773at2759"/>
<dbReference type="SUPFAM" id="SSF54277">
    <property type="entry name" value="CAD &amp; PB1 domains"/>
    <property type="match status" value="1"/>
</dbReference>
<proteinExistence type="predicted"/>
<dbReference type="GO" id="GO:0000932">
    <property type="term" value="C:P-body"/>
    <property type="evidence" value="ECO:0007669"/>
    <property type="project" value="TreeGrafter"/>
</dbReference>
<feature type="compositionally biased region" description="Pro residues" evidence="6">
    <location>
        <begin position="621"/>
        <end position="631"/>
    </location>
</feature>
<dbReference type="InterPro" id="IPR038648">
    <property type="entry name" value="PHR_sf"/>
</dbReference>
<dbReference type="CDD" id="cd18487">
    <property type="entry name" value="BACK_BTBD1_like"/>
    <property type="match status" value="1"/>
</dbReference>
<dbReference type="Gene3D" id="3.30.200.20">
    <property type="entry name" value="Phosphorylase Kinase, domain 1"/>
    <property type="match status" value="1"/>
</dbReference>
<dbReference type="PROSITE" id="PS00108">
    <property type="entry name" value="PROTEIN_KINASE_ST"/>
    <property type="match status" value="1"/>
</dbReference>
<feature type="compositionally biased region" description="Low complexity" evidence="6">
    <location>
        <begin position="58"/>
        <end position="79"/>
    </location>
</feature>
<comment type="caution">
    <text evidence="9">The sequence shown here is derived from an EMBL/GenBank/DDBJ whole genome shotgun (WGS) entry which is preliminary data.</text>
</comment>
<dbReference type="SMART" id="SM00225">
    <property type="entry name" value="BTB"/>
    <property type="match status" value="1"/>
</dbReference>
<evidence type="ECO:0000256" key="5">
    <source>
        <dbReference type="PROSITE-ProRule" id="PRU10141"/>
    </source>
</evidence>
<dbReference type="Gene3D" id="3.10.20.90">
    <property type="entry name" value="Phosphatidylinositol 3-kinase Catalytic Subunit, Chain A, domain 1"/>
    <property type="match status" value="1"/>
</dbReference>
<evidence type="ECO:0000256" key="6">
    <source>
        <dbReference type="SAM" id="MobiDB-lite"/>
    </source>
</evidence>
<dbReference type="GO" id="GO:0004672">
    <property type="term" value="F:protein kinase activity"/>
    <property type="evidence" value="ECO:0007669"/>
    <property type="project" value="InterPro"/>
</dbReference>
<reference evidence="9 10" key="1">
    <citation type="submission" date="2017-06" db="EMBL/GenBank/DDBJ databases">
        <title>A platform for efficient transgenesis in Macrostomum lignano, a flatworm model organism for stem cell research.</title>
        <authorList>
            <person name="Berezikov E."/>
        </authorList>
    </citation>
    <scope>NUCLEOTIDE SEQUENCE [LARGE SCALE GENOMIC DNA]</scope>
    <source>
        <strain evidence="9">DV1</strain>
        <tissue evidence="9">Whole organism</tissue>
    </source>
</reference>
<dbReference type="InterPro" id="IPR011333">
    <property type="entry name" value="SKP1/BTB/POZ_sf"/>
</dbReference>
<dbReference type="PROSITE" id="PS50097">
    <property type="entry name" value="BTB"/>
    <property type="match status" value="1"/>
</dbReference>
<evidence type="ECO:0000313" key="9">
    <source>
        <dbReference type="EMBL" id="PAA66441.1"/>
    </source>
</evidence>
<dbReference type="InterPro" id="IPR008271">
    <property type="entry name" value="Ser/Thr_kinase_AS"/>
</dbReference>
<accession>A0A267EY56</accession>
<feature type="compositionally biased region" description="Low complexity" evidence="6">
    <location>
        <begin position="38"/>
        <end position="51"/>
    </location>
</feature>
<feature type="region of interest" description="Disordered" evidence="6">
    <location>
        <begin position="1"/>
        <end position="84"/>
    </location>
</feature>
<evidence type="ECO:0000259" key="8">
    <source>
        <dbReference type="PROSITE" id="PS50097"/>
    </source>
</evidence>
<dbReference type="Gene3D" id="1.10.510.10">
    <property type="entry name" value="Transferase(Phosphotransferase) domain 1"/>
    <property type="match status" value="1"/>
</dbReference>
<feature type="compositionally biased region" description="Polar residues" evidence="6">
    <location>
        <begin position="27"/>
        <end position="37"/>
    </location>
</feature>
<dbReference type="GO" id="GO:0005524">
    <property type="term" value="F:ATP binding"/>
    <property type="evidence" value="ECO:0007669"/>
    <property type="project" value="UniProtKB-UniRule"/>
</dbReference>
<evidence type="ECO:0000313" key="10">
    <source>
        <dbReference type="Proteomes" id="UP000215902"/>
    </source>
</evidence>
<evidence type="ECO:0000256" key="3">
    <source>
        <dbReference type="ARBA" id="ARBA00022741"/>
    </source>
</evidence>
<comment type="subcellular location">
    <subcellularLocation>
        <location evidence="1">Cytoplasm</location>
    </subcellularLocation>
</comment>
<dbReference type="InterPro" id="IPR000210">
    <property type="entry name" value="BTB/POZ_dom"/>
</dbReference>
<dbReference type="SUPFAM" id="SSF56112">
    <property type="entry name" value="Protein kinase-like (PK-like)"/>
    <property type="match status" value="1"/>
</dbReference>
<dbReference type="PANTHER" id="PTHR45774:SF3">
    <property type="entry name" value="BTB (POZ) DOMAIN-CONTAINING 2B-RELATED"/>
    <property type="match status" value="1"/>
</dbReference>
<dbReference type="Gene3D" id="2.60.120.820">
    <property type="entry name" value="PHR domain"/>
    <property type="match status" value="1"/>
</dbReference>
<dbReference type="AlphaFoldDB" id="A0A267EY56"/>
<dbReference type="InterPro" id="IPR011705">
    <property type="entry name" value="BACK"/>
</dbReference>
<dbReference type="GO" id="GO:0005829">
    <property type="term" value="C:cytosol"/>
    <property type="evidence" value="ECO:0007669"/>
    <property type="project" value="TreeGrafter"/>
</dbReference>
<dbReference type="PANTHER" id="PTHR45774">
    <property type="entry name" value="BTB/POZ DOMAIN-CONTAINING"/>
    <property type="match status" value="1"/>
</dbReference>
<feature type="domain" description="Protein kinase" evidence="7">
    <location>
        <begin position="678"/>
        <end position="928"/>
    </location>
</feature>
<dbReference type="Pfam" id="PF08005">
    <property type="entry name" value="PHR"/>
    <property type="match status" value="1"/>
</dbReference>
<dbReference type="InterPro" id="IPR000719">
    <property type="entry name" value="Prot_kinase_dom"/>
</dbReference>
<dbReference type="SMART" id="SM00875">
    <property type="entry name" value="BACK"/>
    <property type="match status" value="1"/>
</dbReference>
<dbReference type="EMBL" id="NIVC01001558">
    <property type="protein sequence ID" value="PAA66441.1"/>
    <property type="molecule type" value="Genomic_DNA"/>
</dbReference>
<organism evidence="9 10">
    <name type="scientific">Macrostomum lignano</name>
    <dbReference type="NCBI Taxonomy" id="282301"/>
    <lineage>
        <taxon>Eukaryota</taxon>
        <taxon>Metazoa</taxon>
        <taxon>Spiralia</taxon>
        <taxon>Lophotrochozoa</taxon>
        <taxon>Platyhelminthes</taxon>
        <taxon>Rhabditophora</taxon>
        <taxon>Macrostomorpha</taxon>
        <taxon>Macrostomida</taxon>
        <taxon>Macrostomidae</taxon>
        <taxon>Macrostomum</taxon>
    </lineage>
</organism>
<gene>
    <name evidence="9" type="ORF">BOX15_Mlig016491g2</name>
</gene>
<dbReference type="SMART" id="SM00220">
    <property type="entry name" value="S_TKc"/>
    <property type="match status" value="1"/>
</dbReference>
<evidence type="ECO:0000256" key="4">
    <source>
        <dbReference type="ARBA" id="ARBA00022840"/>
    </source>
</evidence>
<dbReference type="Gene3D" id="1.25.40.420">
    <property type="match status" value="1"/>
</dbReference>
<dbReference type="Proteomes" id="UP000215902">
    <property type="component" value="Unassembled WGS sequence"/>
</dbReference>
<dbReference type="STRING" id="282301.A0A267EY56"/>
<evidence type="ECO:0000256" key="2">
    <source>
        <dbReference type="ARBA" id="ARBA00022490"/>
    </source>
</evidence>
<dbReference type="SUPFAM" id="SSF54695">
    <property type="entry name" value="POZ domain"/>
    <property type="match status" value="1"/>
</dbReference>
<keyword evidence="10" id="KW-1185">Reference proteome</keyword>
<dbReference type="Pfam" id="PF00651">
    <property type="entry name" value="BTB"/>
    <property type="match status" value="1"/>
</dbReference>
<dbReference type="InterPro" id="IPR017441">
    <property type="entry name" value="Protein_kinase_ATP_BS"/>
</dbReference>
<name>A0A267EY56_9PLAT</name>
<feature type="binding site" evidence="5">
    <location>
        <position position="707"/>
    </location>
    <ligand>
        <name>ATP</name>
        <dbReference type="ChEBI" id="CHEBI:30616"/>
    </ligand>
</feature>
<keyword evidence="4 5" id="KW-0067">ATP-binding</keyword>
<evidence type="ECO:0008006" key="11">
    <source>
        <dbReference type="Google" id="ProtNLM"/>
    </source>
</evidence>
<dbReference type="Pfam" id="PF07707">
    <property type="entry name" value="BACK"/>
    <property type="match status" value="1"/>
</dbReference>
<keyword evidence="3 5" id="KW-0547">Nucleotide-binding</keyword>
<dbReference type="Gene3D" id="3.30.710.10">
    <property type="entry name" value="Potassium Channel Kv1.1, Chain A"/>
    <property type="match status" value="1"/>
</dbReference>
<dbReference type="CDD" id="cd18281">
    <property type="entry name" value="BTB_POZ_BTBD1_2"/>
    <property type="match status" value="1"/>
</dbReference>
<evidence type="ECO:0000256" key="1">
    <source>
        <dbReference type="ARBA" id="ARBA00004496"/>
    </source>
</evidence>
<dbReference type="PROSITE" id="PS50011">
    <property type="entry name" value="PROTEIN_KINASE_DOM"/>
    <property type="match status" value="1"/>
</dbReference>
<dbReference type="InterPro" id="IPR012983">
    <property type="entry name" value="PHR"/>
</dbReference>
<feature type="domain" description="BTB" evidence="8">
    <location>
        <begin position="134"/>
        <end position="205"/>
    </location>
</feature>
<dbReference type="InterPro" id="IPR011009">
    <property type="entry name" value="Kinase-like_dom_sf"/>
</dbReference>
<dbReference type="PROSITE" id="PS00107">
    <property type="entry name" value="PROTEIN_KINASE_ATP"/>
    <property type="match status" value="1"/>
</dbReference>
<keyword evidence="2" id="KW-0963">Cytoplasm</keyword>
<sequence length="958" mass="104378">METAAANSPGGRLMPPPRNRMIVISTAPASGSQSVSQATAPSSAGSTGSEAVGEEDSGSVCSCGSDSSHRQQQQQQQKPPQKPCCCRTRAQKILEAGYHQALLGCDQEPPHNWQATKATVKERVAYLFNTQYMSDVTFLVGQAPNEKSVPAHRFVLSISSAVFDALLNGPLADTSGQTIRLPDVDPTAFLALLRFIYSDQVCLDPDCVMATLYAAKKYAVPALERECVDYLKRHLSVDNAFLLLGQARMFDEPQLASLCLELIDRNTAEAVQSETFADVDVETLCCVLERDGLAIKECDLFMAARRWAESHLAKAGVSCTPENLRRELGRALGLIRFPLMSPEEFAHCVVQSRVLLDQEAVSVFMYYYTNPKPCTGFNDQPRCSYAGKEHVISRFCAVEQRWGYSGTSDRVRFSVNRRILVVGFGLYGSIHGPADYSVKVEIIHTDSGRLLGSNDTAFQCDGSNSTFRVCFKEPVEVLENVNYMACATLKGPDSYYGTKGARKITHDSPSHGKVTFQFCYAAGNNNGCRLWLACMRIQIFGASAETSSLLVEPAAQLSQLLAQLSATAGVQLSDYFRCEDEDGDLVTVRDDNDLHQLIEYNQVVRFHCSQQGCVSVQQQAPPQPTQTPLPAPWISGAPSSLSPPTPPFSTHLSPMQSGSCAAATGAPGGNAPLSPKQFAYGQVIGRGQFGIVYRAVQLSSGKPVAIKCIDLEMDEAFHSRIQIELEILANCSSPYIIAYLGAFFVENTIHVCTDWMDGGSLDKYGRLPEQILGFVCRCVVDGLRYLWGKGVMHRDVKTANILVNSAGDVKLCDFGLAIQLKSSIALSYCGTSAYMSPERIMGMEYRVHSDVWSLGITLFELATGSLPFPVGQGLSGPMLIAQAVVGGPAPRLSAAEFSADLIQFVDACLQKEPERRPSPVSIVGMRFYTLYSGDQRDPLSRWLRSKQSEMLRAAAAAS</sequence>
<dbReference type="GO" id="GO:0022008">
    <property type="term" value="P:neurogenesis"/>
    <property type="evidence" value="ECO:0007669"/>
    <property type="project" value="TreeGrafter"/>
</dbReference>
<protein>
    <recommendedName>
        <fullName evidence="11">BTB domain-containing protein</fullName>
    </recommendedName>
</protein>
<feature type="region of interest" description="Disordered" evidence="6">
    <location>
        <begin position="617"/>
        <end position="666"/>
    </location>
</feature>
<evidence type="ECO:0000259" key="7">
    <source>
        <dbReference type="PROSITE" id="PS50011"/>
    </source>
</evidence>